<reference evidence="1 2" key="2">
    <citation type="journal article" date="2022" name="Mol. Ecol. Resour.">
        <title>The genomes of chicory, endive, great burdock and yacon provide insights into Asteraceae paleo-polyploidization history and plant inulin production.</title>
        <authorList>
            <person name="Fan W."/>
            <person name="Wang S."/>
            <person name="Wang H."/>
            <person name="Wang A."/>
            <person name="Jiang F."/>
            <person name="Liu H."/>
            <person name="Zhao H."/>
            <person name="Xu D."/>
            <person name="Zhang Y."/>
        </authorList>
    </citation>
    <scope>NUCLEOTIDE SEQUENCE [LARGE SCALE GENOMIC DNA]</scope>
    <source>
        <strain evidence="2">cv. Yunnan</strain>
        <tissue evidence="1">Leaves</tissue>
    </source>
</reference>
<reference evidence="2" key="1">
    <citation type="journal article" date="2022" name="Mol. Ecol. Resour.">
        <title>The genomes of chicory, endive, great burdock and yacon provide insights into Asteraceae palaeo-polyploidization history and plant inulin production.</title>
        <authorList>
            <person name="Fan W."/>
            <person name="Wang S."/>
            <person name="Wang H."/>
            <person name="Wang A."/>
            <person name="Jiang F."/>
            <person name="Liu H."/>
            <person name="Zhao H."/>
            <person name="Xu D."/>
            <person name="Zhang Y."/>
        </authorList>
    </citation>
    <scope>NUCLEOTIDE SEQUENCE [LARGE SCALE GENOMIC DNA]</scope>
    <source>
        <strain evidence="2">cv. Yunnan</strain>
    </source>
</reference>
<evidence type="ECO:0000313" key="1">
    <source>
        <dbReference type="EMBL" id="KAI3787161.1"/>
    </source>
</evidence>
<protein>
    <submittedName>
        <fullName evidence="1">Uncharacterized protein</fullName>
    </submittedName>
</protein>
<name>A0ACB9GVD0_9ASTR</name>
<gene>
    <name evidence="1" type="ORF">L1987_41419</name>
</gene>
<keyword evidence="2" id="KW-1185">Reference proteome</keyword>
<proteinExistence type="predicted"/>
<evidence type="ECO:0000313" key="2">
    <source>
        <dbReference type="Proteomes" id="UP001056120"/>
    </source>
</evidence>
<dbReference type="EMBL" id="CM042030">
    <property type="protein sequence ID" value="KAI3787161.1"/>
    <property type="molecule type" value="Genomic_DNA"/>
</dbReference>
<accession>A0ACB9GVD0</accession>
<comment type="caution">
    <text evidence="1">The sequence shown here is derived from an EMBL/GenBank/DDBJ whole genome shotgun (WGS) entry which is preliminary data.</text>
</comment>
<organism evidence="1 2">
    <name type="scientific">Smallanthus sonchifolius</name>
    <dbReference type="NCBI Taxonomy" id="185202"/>
    <lineage>
        <taxon>Eukaryota</taxon>
        <taxon>Viridiplantae</taxon>
        <taxon>Streptophyta</taxon>
        <taxon>Embryophyta</taxon>
        <taxon>Tracheophyta</taxon>
        <taxon>Spermatophyta</taxon>
        <taxon>Magnoliopsida</taxon>
        <taxon>eudicotyledons</taxon>
        <taxon>Gunneridae</taxon>
        <taxon>Pentapetalae</taxon>
        <taxon>asterids</taxon>
        <taxon>campanulids</taxon>
        <taxon>Asterales</taxon>
        <taxon>Asteraceae</taxon>
        <taxon>Asteroideae</taxon>
        <taxon>Heliantheae alliance</taxon>
        <taxon>Millerieae</taxon>
        <taxon>Smallanthus</taxon>
    </lineage>
</organism>
<sequence>MCTSVESTEQWNREHHWIHISGTGHISGIHRAVESHYIHFLFNFCSFTDMSVEKETVKLDDDQLAELREIFRSFDRNNDGSLTQLELGSLLRSLGLTPSPDQLDALIQKADFQQQRFGGVLGVRGAGVTGDSSGEVTLHG</sequence>
<dbReference type="Proteomes" id="UP001056120">
    <property type="component" value="Linkage Group LG13"/>
</dbReference>